<organism evidence="1 2">
    <name type="scientific">Rhodobaculum claviforme</name>
    <dbReference type="NCBI Taxonomy" id="1549854"/>
    <lineage>
        <taxon>Bacteria</taxon>
        <taxon>Pseudomonadati</taxon>
        <taxon>Pseudomonadota</taxon>
        <taxon>Alphaproteobacteria</taxon>
        <taxon>Rhodobacterales</taxon>
        <taxon>Paracoccaceae</taxon>
        <taxon>Rhodobaculum</taxon>
    </lineage>
</organism>
<dbReference type="EMBL" id="NHSD01000111">
    <property type="protein sequence ID" value="MBK5926242.1"/>
    <property type="molecule type" value="Genomic_DNA"/>
</dbReference>
<dbReference type="PIRSF" id="PIRSF032131">
    <property type="entry name" value="UCP032131"/>
    <property type="match status" value="1"/>
</dbReference>
<sequence length="144" mass="15562">MIRYALRCAGGHEFESWFRSARDYDTLHAAGHVRCPDCGAADVDKALMAPRVATRPSAAPAPAPAPVPTASPDRAAAIAELRRKVEAESDYVGLRFATEARRMHAGETPERAIYGEARVDEARALIDDGVPVLPLPFVPTRKAN</sequence>
<comment type="caution">
    <text evidence="1">The sequence shown here is derived from an EMBL/GenBank/DDBJ whole genome shotgun (WGS) entry which is preliminary data.</text>
</comment>
<dbReference type="InterPro" id="IPR009562">
    <property type="entry name" value="DUF1178"/>
</dbReference>
<evidence type="ECO:0000313" key="2">
    <source>
        <dbReference type="Proteomes" id="UP000706333"/>
    </source>
</evidence>
<dbReference type="Pfam" id="PF06676">
    <property type="entry name" value="DUF1178"/>
    <property type="match status" value="1"/>
</dbReference>
<keyword evidence="2" id="KW-1185">Reference proteome</keyword>
<proteinExistence type="predicted"/>
<dbReference type="AlphaFoldDB" id="A0A934TI07"/>
<reference evidence="1" key="2">
    <citation type="journal article" date="2020" name="Microorganisms">
        <title>Osmotic Adaptation and Compatible Solute Biosynthesis of Phototrophic Bacteria as Revealed from Genome Analyses.</title>
        <authorList>
            <person name="Imhoff J.F."/>
            <person name="Rahn T."/>
            <person name="Kunzel S."/>
            <person name="Keller A."/>
            <person name="Neulinger S.C."/>
        </authorList>
    </citation>
    <scope>NUCLEOTIDE SEQUENCE</scope>
    <source>
        <strain evidence="1">LMG 28126</strain>
    </source>
</reference>
<accession>A0A934TI07</accession>
<dbReference type="Proteomes" id="UP000706333">
    <property type="component" value="Unassembled WGS sequence"/>
</dbReference>
<reference evidence="1" key="1">
    <citation type="submission" date="2017-05" db="EMBL/GenBank/DDBJ databases">
        <authorList>
            <person name="Imhoff J.F."/>
            <person name="Rahn T."/>
            <person name="Kuenzel S."/>
            <person name="Neulinger S.C."/>
        </authorList>
    </citation>
    <scope>NUCLEOTIDE SEQUENCE</scope>
    <source>
        <strain evidence="1">LMG 28126</strain>
    </source>
</reference>
<name>A0A934TI07_9RHOB</name>
<evidence type="ECO:0000313" key="1">
    <source>
        <dbReference type="EMBL" id="MBK5926242.1"/>
    </source>
</evidence>
<gene>
    <name evidence="1" type="ORF">CCR87_02545</name>
</gene>
<protein>
    <recommendedName>
        <fullName evidence="3">DUF1178 family protein</fullName>
    </recommendedName>
</protein>
<dbReference type="RefSeq" id="WP_201155865.1">
    <property type="nucleotide sequence ID" value="NZ_NHSD01000111.1"/>
</dbReference>
<evidence type="ECO:0008006" key="3">
    <source>
        <dbReference type="Google" id="ProtNLM"/>
    </source>
</evidence>